<accession>A0A2S4KPV2</accession>
<proteinExistence type="predicted"/>
<dbReference type="PANTHER" id="PTHR40625">
    <property type="entry name" value="GTP-BINDING PROTEIN ESDC-RELATED"/>
    <property type="match status" value="1"/>
</dbReference>
<evidence type="ECO:0000313" key="3">
    <source>
        <dbReference type="Proteomes" id="UP000237481"/>
    </source>
</evidence>
<dbReference type="EMBL" id="PKSG01000888">
    <property type="protein sequence ID" value="POR32223.1"/>
    <property type="molecule type" value="Genomic_DNA"/>
</dbReference>
<feature type="compositionally biased region" description="Polar residues" evidence="1">
    <location>
        <begin position="334"/>
        <end position="350"/>
    </location>
</feature>
<protein>
    <submittedName>
        <fullName evidence="2">Uncharacterized protein</fullName>
    </submittedName>
</protein>
<dbReference type="Proteomes" id="UP000237481">
    <property type="component" value="Unassembled WGS sequence"/>
</dbReference>
<dbReference type="AlphaFoldDB" id="A0A2S4KPV2"/>
<dbReference type="STRING" id="94208.A0A2S4KPV2"/>
<feature type="compositionally biased region" description="Basic and acidic residues" evidence="1">
    <location>
        <begin position="229"/>
        <end position="251"/>
    </location>
</feature>
<evidence type="ECO:0000313" key="2">
    <source>
        <dbReference type="EMBL" id="POR32223.1"/>
    </source>
</evidence>
<organism evidence="2 3">
    <name type="scientific">Tolypocladium paradoxum</name>
    <dbReference type="NCBI Taxonomy" id="94208"/>
    <lineage>
        <taxon>Eukaryota</taxon>
        <taxon>Fungi</taxon>
        <taxon>Dikarya</taxon>
        <taxon>Ascomycota</taxon>
        <taxon>Pezizomycotina</taxon>
        <taxon>Sordariomycetes</taxon>
        <taxon>Hypocreomycetidae</taxon>
        <taxon>Hypocreales</taxon>
        <taxon>Ophiocordycipitaceae</taxon>
        <taxon>Tolypocladium</taxon>
    </lineage>
</organism>
<feature type="compositionally biased region" description="Polar residues" evidence="1">
    <location>
        <begin position="216"/>
        <end position="228"/>
    </location>
</feature>
<reference evidence="2 3" key="1">
    <citation type="submission" date="2018-01" db="EMBL/GenBank/DDBJ databases">
        <title>Harnessing the power of phylogenomics to disentangle the directionality and signatures of interkingdom host jumping in the parasitic fungal genus Tolypocladium.</title>
        <authorList>
            <person name="Quandt C.A."/>
            <person name="Patterson W."/>
            <person name="Spatafora J.W."/>
        </authorList>
    </citation>
    <scope>NUCLEOTIDE SEQUENCE [LARGE SCALE GENOMIC DNA]</scope>
    <source>
        <strain evidence="2 3">NRBC 100945</strain>
    </source>
</reference>
<feature type="region of interest" description="Disordered" evidence="1">
    <location>
        <begin position="216"/>
        <end position="265"/>
    </location>
</feature>
<feature type="region of interest" description="Disordered" evidence="1">
    <location>
        <begin position="319"/>
        <end position="350"/>
    </location>
</feature>
<gene>
    <name evidence="2" type="ORF">TPAR_07572</name>
</gene>
<sequence length="485" mass="52896">MDPTTTLITFLLQTDPSVQSVQLIGSWDNFSLCYTMKRDVRRGRGQWRGCYSFKDIVCDDKAITGLRRNGGLKMGATYYYYYEVDGSTETYDPAEPWTTACPYLPGQTVNTLSVPIEHALRHRSASLTSMRQESFKTMDPEAKFSTPRPAPVPVSDATVRRLGSASSLLHNRPSTGSLSPAPSWKRFFTRRLASRDSESESLLEQATVHSMLSASLPNQTRCSTPSEGSRTRDISPESLRRLLSEDTRGRPDSNSSHAPALAIPENIAEEVDDDDNFATSATSENQVYATCLSPPPFQRCASSDTVPLTASNSSSLILTTPHPSIHQEPETKQTLEPSAAQTPPKLETNSQPRWCISATSSLLTTPISPQLVEDGPPCFYDSNDEDEVLSSNDSDNFSYQPLPGLSCTELAFRGYSLPRQTGECKGMANASPAITTLNSPQLLARGDSRIPVSGTNLLGATIDTGLDDFVSELGWIVDAIGSSRN</sequence>
<name>A0A2S4KPV2_9HYPO</name>
<dbReference type="OrthoDB" id="5422351at2759"/>
<dbReference type="PANTHER" id="PTHR40625:SF1">
    <property type="entry name" value="AMP-ACTIVATED PROTEIN KINASE GLYCOGEN-BINDING DOMAIN-CONTAINING PROTEIN"/>
    <property type="match status" value="1"/>
</dbReference>
<keyword evidence="3" id="KW-1185">Reference proteome</keyword>
<comment type="caution">
    <text evidence="2">The sequence shown here is derived from an EMBL/GenBank/DDBJ whole genome shotgun (WGS) entry which is preliminary data.</text>
</comment>
<evidence type="ECO:0000256" key="1">
    <source>
        <dbReference type="SAM" id="MobiDB-lite"/>
    </source>
</evidence>